<dbReference type="PROSITE" id="PS51257">
    <property type="entry name" value="PROKAR_LIPOPROTEIN"/>
    <property type="match status" value="1"/>
</dbReference>
<dbReference type="Gene3D" id="3.90.700.10">
    <property type="entry name" value="Succinate dehydrogenase/fumarate reductase flavoprotein, catalytic domain"/>
    <property type="match status" value="1"/>
</dbReference>
<dbReference type="PRINTS" id="PR00469">
    <property type="entry name" value="PNDRDTASEII"/>
</dbReference>
<dbReference type="NCBIfam" id="TIGR01813">
    <property type="entry name" value="flavo_cyto_c"/>
    <property type="match status" value="1"/>
</dbReference>
<dbReference type="Gene3D" id="3.90.1010.20">
    <property type="match status" value="1"/>
</dbReference>
<keyword evidence="6 8" id="KW-0560">Oxidoreductase</keyword>
<dbReference type="SUPFAM" id="SSF51905">
    <property type="entry name" value="FAD/NAD(P)-binding domain"/>
    <property type="match status" value="1"/>
</dbReference>
<dbReference type="Proteomes" id="UP000199158">
    <property type="component" value="Unassembled WGS sequence"/>
</dbReference>
<dbReference type="NCBIfam" id="NF005064">
    <property type="entry name" value="PRK06481.1"/>
    <property type="match status" value="1"/>
</dbReference>
<dbReference type="InterPro" id="IPR007329">
    <property type="entry name" value="FMN-bd"/>
</dbReference>
<dbReference type="Gene3D" id="3.50.50.60">
    <property type="entry name" value="FAD/NAD(P)-binding domain"/>
    <property type="match status" value="1"/>
</dbReference>
<keyword evidence="8" id="KW-0732">Signal</keyword>
<dbReference type="FunFam" id="3.90.700.10:FF:000007">
    <property type="entry name" value="NADH-dependent fumarate reductase"/>
    <property type="match status" value="1"/>
</dbReference>
<dbReference type="PANTHER" id="PTHR43400">
    <property type="entry name" value="FUMARATE REDUCTASE"/>
    <property type="match status" value="1"/>
</dbReference>
<keyword evidence="4 8" id="KW-0285">Flavoprotein</keyword>
<comment type="cofactor">
    <cofactor evidence="8">
        <name>FMN</name>
        <dbReference type="ChEBI" id="CHEBI:58210"/>
    </cofactor>
    <text evidence="8">Binds 1 or 2 FMN covalently per subunit.</text>
</comment>
<gene>
    <name evidence="10" type="ORF">SAMN05216180_1540</name>
</gene>
<dbReference type="PANTHER" id="PTHR43400:SF7">
    <property type="entry name" value="FAD-DEPENDENT OXIDOREDUCTASE 2 FAD BINDING DOMAIN-CONTAINING PROTEIN"/>
    <property type="match status" value="1"/>
</dbReference>
<accession>A0A1H8ATX8</accession>
<evidence type="ECO:0000313" key="10">
    <source>
        <dbReference type="EMBL" id="SEM74145.1"/>
    </source>
</evidence>
<dbReference type="GO" id="GO:0016020">
    <property type="term" value="C:membrane"/>
    <property type="evidence" value="ECO:0007669"/>
    <property type="project" value="InterPro"/>
</dbReference>
<evidence type="ECO:0000313" key="11">
    <source>
        <dbReference type="Proteomes" id="UP000199158"/>
    </source>
</evidence>
<evidence type="ECO:0000256" key="2">
    <source>
        <dbReference type="ARBA" id="ARBA00013137"/>
    </source>
</evidence>
<evidence type="ECO:0000256" key="3">
    <source>
        <dbReference type="ARBA" id="ARBA00015872"/>
    </source>
</evidence>
<evidence type="ECO:0000256" key="8">
    <source>
        <dbReference type="RuleBase" id="RU366062"/>
    </source>
</evidence>
<organism evidence="10 11">
    <name type="scientific">Hydrogenoanaerobacterium saccharovorans</name>
    <dbReference type="NCBI Taxonomy" id="474960"/>
    <lineage>
        <taxon>Bacteria</taxon>
        <taxon>Bacillati</taxon>
        <taxon>Bacillota</taxon>
        <taxon>Clostridia</taxon>
        <taxon>Eubacteriales</taxon>
        <taxon>Oscillospiraceae</taxon>
        <taxon>Hydrogenoanaerobacterium</taxon>
    </lineage>
</organism>
<keyword evidence="11" id="KW-1185">Reference proteome</keyword>
<keyword evidence="5 8" id="KW-0274">FAD</keyword>
<dbReference type="AlphaFoldDB" id="A0A1H8ATX8"/>
<dbReference type="STRING" id="474960.SAMN05216180_1540"/>
<comment type="cofactor">
    <cofactor evidence="8">
        <name>FAD</name>
        <dbReference type="ChEBI" id="CHEBI:57692"/>
    </cofactor>
    <text evidence="8">Binds 1 FAD per subunit.</text>
</comment>
<dbReference type="GO" id="GO:0010181">
    <property type="term" value="F:FMN binding"/>
    <property type="evidence" value="ECO:0007669"/>
    <property type="project" value="InterPro"/>
</dbReference>
<dbReference type="PRINTS" id="PR00368">
    <property type="entry name" value="FADPNR"/>
</dbReference>
<evidence type="ECO:0000256" key="4">
    <source>
        <dbReference type="ARBA" id="ARBA00022630"/>
    </source>
</evidence>
<evidence type="ECO:0000256" key="1">
    <source>
        <dbReference type="ARBA" id="ARBA00008040"/>
    </source>
</evidence>
<comment type="catalytic activity">
    <reaction evidence="7 8">
        <text>dihydrourocanate + A = urocanate + AH2</text>
        <dbReference type="Rhea" id="RHEA:36059"/>
        <dbReference type="ChEBI" id="CHEBI:13193"/>
        <dbReference type="ChEBI" id="CHEBI:17499"/>
        <dbReference type="ChEBI" id="CHEBI:27247"/>
        <dbReference type="ChEBI" id="CHEBI:72991"/>
        <dbReference type="EC" id="1.3.99.33"/>
    </reaction>
</comment>
<dbReference type="InterPro" id="IPR003953">
    <property type="entry name" value="FAD-dep_OxRdtase_2_FAD-bd"/>
</dbReference>
<reference evidence="10 11" key="1">
    <citation type="submission" date="2016-10" db="EMBL/GenBank/DDBJ databases">
        <authorList>
            <person name="de Groot N.N."/>
        </authorList>
    </citation>
    <scope>NUCLEOTIDE SEQUENCE [LARGE SCALE GENOMIC DNA]</scope>
    <source>
        <strain evidence="10 11">CGMCC 1.5070</strain>
    </source>
</reference>
<feature type="signal peptide" evidence="8">
    <location>
        <begin position="1"/>
        <end position="25"/>
    </location>
</feature>
<evidence type="ECO:0000259" key="9">
    <source>
        <dbReference type="SMART" id="SM00900"/>
    </source>
</evidence>
<feature type="domain" description="FMN-binding" evidence="9">
    <location>
        <begin position="520"/>
        <end position="594"/>
    </location>
</feature>
<evidence type="ECO:0000256" key="6">
    <source>
        <dbReference type="ARBA" id="ARBA00023002"/>
    </source>
</evidence>
<dbReference type="GO" id="GO:0033765">
    <property type="term" value="F:steroid dehydrogenase activity, acting on the CH-CH group of donors"/>
    <property type="evidence" value="ECO:0007669"/>
    <property type="project" value="UniProtKB-ARBA"/>
</dbReference>
<name>A0A1H8ATX8_9FIRM</name>
<dbReference type="RefSeq" id="WP_242943099.1">
    <property type="nucleotide sequence ID" value="NZ_FOCG01000001.1"/>
</dbReference>
<dbReference type="SMART" id="SM00900">
    <property type="entry name" value="FMN_bind"/>
    <property type="match status" value="1"/>
</dbReference>
<proteinExistence type="inferred from homology"/>
<dbReference type="InterPro" id="IPR036188">
    <property type="entry name" value="FAD/NAD-bd_sf"/>
</dbReference>
<sequence length="595" mass="62386">MLKKLCAFSLAALLVLSGCSSQVKQQSQPETAEVPQKQESYKSDIVIIGAGGAGMTAAIEAKDAGANVIVLEKMAYAGGNTVRAKGGLNASETKPQKSLGIEDSVQTFIDDTMKGGKEINDLSLVTYLAQNSSAAIDWLLGIGMDVNGVVAAAGASKPRMHRPVDGSSIGNVLVSVLTKNLEDRGIDILYQTEATELIVENNAVTGVKAKDAKGNELTFNADAVIVAAGGFGANEEMYASYRPDIKGFITTNHAGATGDGIRMSEKIGAALVDMEQIQTHPTVEQTTNEVISDSVRGIGAILVNEKGVRFTNEMLTRDVLSANILAQPGKYAYIIFDQNLRNNMKAIEEMVEKGIVTEGKTLEELSATLKVDAAAMTKTLATWNKAVADKKDAEFGRDTGMDASLEMAPYYAVKVAPGVHHTMGGIKINTNTEVLDTKGAVIKGLYAAGEVTGGVHGANRLGGNAVADITVFGRQAGKQAAQFALANGATELVMPKVESKKSTAGTASYKDGVYTKTAKGNNGDVTIEVTIKDGSIADVKATEHKETQALFDAVQKSLFPAIIEAQSADVDAVAGATKSSDAVLNCVKEILNEAK</sequence>
<dbReference type="SUPFAM" id="SSF56425">
    <property type="entry name" value="Succinate dehydrogenase/fumarate reductase flavoprotein, catalytic domain"/>
    <property type="match status" value="1"/>
</dbReference>
<dbReference type="InterPro" id="IPR050315">
    <property type="entry name" value="FAD-oxidoreductase_2"/>
</dbReference>
<dbReference type="InterPro" id="IPR027477">
    <property type="entry name" value="Succ_DH/fumarate_Rdtase_cat_sf"/>
</dbReference>
<dbReference type="Pfam" id="PF04205">
    <property type="entry name" value="FMN_bind"/>
    <property type="match status" value="1"/>
</dbReference>
<dbReference type="EMBL" id="FOCG01000001">
    <property type="protein sequence ID" value="SEM74145.1"/>
    <property type="molecule type" value="Genomic_DNA"/>
</dbReference>
<protein>
    <recommendedName>
        <fullName evidence="3 8">Urocanate reductase</fullName>
        <ecNumber evidence="2 8">1.3.99.33</ecNumber>
    </recommendedName>
</protein>
<comment type="similarity">
    <text evidence="1 8">Belongs to the FAD-dependent oxidoreductase 2 family. FRD/SDH subfamily.</text>
</comment>
<dbReference type="InterPro" id="IPR010960">
    <property type="entry name" value="Flavocytochrome_c"/>
</dbReference>
<dbReference type="Pfam" id="PF00890">
    <property type="entry name" value="FAD_binding_2"/>
    <property type="match status" value="1"/>
</dbReference>
<evidence type="ECO:0000256" key="7">
    <source>
        <dbReference type="ARBA" id="ARBA00049922"/>
    </source>
</evidence>
<evidence type="ECO:0000256" key="5">
    <source>
        <dbReference type="ARBA" id="ARBA00022827"/>
    </source>
</evidence>
<feature type="chain" id="PRO_5039759759" description="Urocanate reductase" evidence="8">
    <location>
        <begin position="26"/>
        <end position="595"/>
    </location>
</feature>
<dbReference type="EC" id="1.3.99.33" evidence="2 8"/>